<organism evidence="1">
    <name type="scientific">Arundo donax</name>
    <name type="common">Giant reed</name>
    <name type="synonym">Donax arundinaceus</name>
    <dbReference type="NCBI Taxonomy" id="35708"/>
    <lineage>
        <taxon>Eukaryota</taxon>
        <taxon>Viridiplantae</taxon>
        <taxon>Streptophyta</taxon>
        <taxon>Embryophyta</taxon>
        <taxon>Tracheophyta</taxon>
        <taxon>Spermatophyta</taxon>
        <taxon>Magnoliopsida</taxon>
        <taxon>Liliopsida</taxon>
        <taxon>Poales</taxon>
        <taxon>Poaceae</taxon>
        <taxon>PACMAD clade</taxon>
        <taxon>Arundinoideae</taxon>
        <taxon>Arundineae</taxon>
        <taxon>Arundo</taxon>
    </lineage>
</organism>
<accession>A0A0A8YMG5</accession>
<reference evidence="1" key="2">
    <citation type="journal article" date="2015" name="Data Brief">
        <title>Shoot transcriptome of the giant reed, Arundo donax.</title>
        <authorList>
            <person name="Barrero R.A."/>
            <person name="Guerrero F.D."/>
            <person name="Moolhuijzen P."/>
            <person name="Goolsby J.A."/>
            <person name="Tidwell J."/>
            <person name="Bellgard S.E."/>
            <person name="Bellgard M.I."/>
        </authorList>
    </citation>
    <scope>NUCLEOTIDE SEQUENCE</scope>
    <source>
        <tissue evidence="1">Shoot tissue taken approximately 20 cm above the soil surface</tissue>
    </source>
</reference>
<dbReference type="EMBL" id="GBRH01274133">
    <property type="protein sequence ID" value="JAD23762.1"/>
    <property type="molecule type" value="Transcribed_RNA"/>
</dbReference>
<sequence length="30" mass="3438">MRRSSACYPLLFPSRFGCDAGRLVRTHLLN</sequence>
<name>A0A0A8YMG5_ARUDO</name>
<protein>
    <submittedName>
        <fullName evidence="1">Uncharacterized protein</fullName>
    </submittedName>
</protein>
<dbReference type="AlphaFoldDB" id="A0A0A8YMG5"/>
<reference evidence="1" key="1">
    <citation type="submission" date="2014-09" db="EMBL/GenBank/DDBJ databases">
        <authorList>
            <person name="Magalhaes I.L.F."/>
            <person name="Oliveira U."/>
            <person name="Santos F.R."/>
            <person name="Vidigal T.H.D.A."/>
            <person name="Brescovit A.D."/>
            <person name="Santos A.J."/>
        </authorList>
    </citation>
    <scope>NUCLEOTIDE SEQUENCE</scope>
    <source>
        <tissue evidence="1">Shoot tissue taken approximately 20 cm above the soil surface</tissue>
    </source>
</reference>
<evidence type="ECO:0000313" key="1">
    <source>
        <dbReference type="EMBL" id="JAD23762.1"/>
    </source>
</evidence>
<proteinExistence type="predicted"/>